<evidence type="ECO:0000256" key="2">
    <source>
        <dbReference type="ARBA" id="ARBA00005369"/>
    </source>
</evidence>
<comment type="similarity">
    <text evidence="2 9">Belongs to the methyltransferase superfamily. L-isoaspartyl/D-aspartyl protein methyltransferase family.</text>
</comment>
<proteinExistence type="inferred from homology"/>
<accession>E3GXH4</accession>
<evidence type="ECO:0000256" key="6">
    <source>
        <dbReference type="ARBA" id="ARBA00022691"/>
    </source>
</evidence>
<dbReference type="PANTHER" id="PTHR11579:SF0">
    <property type="entry name" value="PROTEIN-L-ISOASPARTATE(D-ASPARTATE) O-METHYLTRANSFERASE"/>
    <property type="match status" value="1"/>
</dbReference>
<keyword evidence="11" id="KW-1185">Reference proteome</keyword>
<dbReference type="Gene3D" id="3.40.50.150">
    <property type="entry name" value="Vaccinia Virus protein VP39"/>
    <property type="match status" value="1"/>
</dbReference>
<keyword evidence="4 9" id="KW-0489">Methyltransferase</keyword>
<comment type="catalytic activity">
    <reaction evidence="8 9">
        <text>[protein]-L-isoaspartate + S-adenosyl-L-methionine = [protein]-L-isoaspartate alpha-methyl ester + S-adenosyl-L-homocysteine</text>
        <dbReference type="Rhea" id="RHEA:12705"/>
        <dbReference type="Rhea" id="RHEA-COMP:12143"/>
        <dbReference type="Rhea" id="RHEA-COMP:12144"/>
        <dbReference type="ChEBI" id="CHEBI:57856"/>
        <dbReference type="ChEBI" id="CHEBI:59789"/>
        <dbReference type="ChEBI" id="CHEBI:90596"/>
        <dbReference type="ChEBI" id="CHEBI:90598"/>
        <dbReference type="EC" id="2.1.1.77"/>
    </reaction>
</comment>
<gene>
    <name evidence="9" type="primary">pcm</name>
    <name evidence="10" type="ordered locus">Mfer_0203</name>
</gene>
<dbReference type="KEGG" id="mfv:Mfer_0203"/>
<evidence type="ECO:0000313" key="10">
    <source>
        <dbReference type="EMBL" id="ADP77006.1"/>
    </source>
</evidence>
<dbReference type="GO" id="GO:0004719">
    <property type="term" value="F:protein-L-isoaspartate (D-aspartate) O-methyltransferase activity"/>
    <property type="evidence" value="ECO:0007669"/>
    <property type="project" value="UniProtKB-UniRule"/>
</dbReference>
<dbReference type="AlphaFoldDB" id="E3GXH4"/>
<dbReference type="GO" id="GO:0030091">
    <property type="term" value="P:protein repair"/>
    <property type="evidence" value="ECO:0007669"/>
    <property type="project" value="UniProtKB-UniRule"/>
</dbReference>
<dbReference type="HAMAP" id="MF_00090">
    <property type="entry name" value="PIMT"/>
    <property type="match status" value="1"/>
</dbReference>
<sequence length="217" mass="24312">MKNEKERLIRELVEMGYIKSEAVRKAMEKVPREEFLPPDQRRYAYLDQPLPIGEGQTVSAPHMVAMICEVLDLKKGMKVLEIGAGCGYNAAVVAEIVGKEGHVYSIERIKSLYNMAKNNLKRLGYDDRVTVIFGDGTLGYPDAAPYDRIYVTASAPQIPPPLKKQLKVGGKLLIPVGSSRFYQNLILVEKIKENKYETHNLGGVAFVPLIGKYGWKE</sequence>
<dbReference type="PANTHER" id="PTHR11579">
    <property type="entry name" value="PROTEIN-L-ISOASPARTATE O-METHYLTRANSFERASE"/>
    <property type="match status" value="1"/>
</dbReference>
<evidence type="ECO:0000256" key="3">
    <source>
        <dbReference type="ARBA" id="ARBA00022490"/>
    </source>
</evidence>
<evidence type="ECO:0000256" key="8">
    <source>
        <dbReference type="ARBA" id="ARBA00029295"/>
    </source>
</evidence>
<reference evidence="10 11" key="1">
    <citation type="journal article" date="2010" name="Stand. Genomic Sci.">
        <title>Complete genome sequence of Methanothermus fervidus type strain (V24S).</title>
        <authorList>
            <person name="Anderson I."/>
            <person name="Djao O.D."/>
            <person name="Misra M."/>
            <person name="Chertkov O."/>
            <person name="Nolan M."/>
            <person name="Lucas S."/>
            <person name="Lapidus A."/>
            <person name="Del Rio T.G."/>
            <person name="Tice H."/>
            <person name="Cheng J.F."/>
            <person name="Tapia R."/>
            <person name="Han C."/>
            <person name="Goodwin L."/>
            <person name="Pitluck S."/>
            <person name="Liolios K."/>
            <person name="Ivanova N."/>
            <person name="Mavromatis K."/>
            <person name="Mikhailova N."/>
            <person name="Pati A."/>
            <person name="Brambilla E."/>
            <person name="Chen A."/>
            <person name="Palaniappan K."/>
            <person name="Land M."/>
            <person name="Hauser L."/>
            <person name="Chang Y.J."/>
            <person name="Jeffries C.D."/>
            <person name="Sikorski J."/>
            <person name="Spring S."/>
            <person name="Rohde M."/>
            <person name="Eichinger K."/>
            <person name="Huber H."/>
            <person name="Wirth R."/>
            <person name="Goker M."/>
            <person name="Detter J.C."/>
            <person name="Woyke T."/>
            <person name="Bristow J."/>
            <person name="Eisen J.A."/>
            <person name="Markowitz V."/>
            <person name="Hugenholtz P."/>
            <person name="Klenk H.P."/>
            <person name="Kyrpides N.C."/>
        </authorList>
    </citation>
    <scope>NUCLEOTIDE SEQUENCE [LARGE SCALE GENOMIC DNA]</scope>
    <source>
        <strain evidence="11">ATCC 43054 / DSM 2088 / JCM 10308 / V24 S</strain>
    </source>
</reference>
<evidence type="ECO:0000256" key="7">
    <source>
        <dbReference type="ARBA" id="ARBA00025330"/>
    </source>
</evidence>
<dbReference type="EC" id="2.1.1.77" evidence="9"/>
<dbReference type="PROSITE" id="PS01279">
    <property type="entry name" value="PCMT"/>
    <property type="match status" value="1"/>
</dbReference>
<dbReference type="InterPro" id="IPR029063">
    <property type="entry name" value="SAM-dependent_MTases_sf"/>
</dbReference>
<comment type="function">
    <text evidence="7 9">Catalyzes the methyl esterification of L-isoaspartyl residues in peptides and proteins that result from spontaneous decomposition of normal L-aspartyl and L-asparaginyl residues. It plays a role in the repair and/or degradation of damaged proteins.</text>
</comment>
<keyword evidence="3 9" id="KW-0963">Cytoplasm</keyword>
<comment type="subcellular location">
    <subcellularLocation>
        <location evidence="1 9">Cytoplasm</location>
    </subcellularLocation>
</comment>
<dbReference type="NCBIfam" id="TIGR00080">
    <property type="entry name" value="pimt"/>
    <property type="match status" value="1"/>
</dbReference>
<dbReference type="EMBL" id="CP002278">
    <property type="protein sequence ID" value="ADP77006.1"/>
    <property type="molecule type" value="Genomic_DNA"/>
</dbReference>
<dbReference type="NCBIfam" id="NF001453">
    <property type="entry name" value="PRK00312.1"/>
    <property type="match status" value="1"/>
</dbReference>
<dbReference type="Proteomes" id="UP000002315">
    <property type="component" value="Chromosome"/>
</dbReference>
<dbReference type="GO" id="GO:0032259">
    <property type="term" value="P:methylation"/>
    <property type="evidence" value="ECO:0007669"/>
    <property type="project" value="UniProtKB-KW"/>
</dbReference>
<dbReference type="HOGENOM" id="CLU_055432_2_0_2"/>
<dbReference type="InterPro" id="IPR000682">
    <property type="entry name" value="PCMT"/>
</dbReference>
<protein>
    <recommendedName>
        <fullName evidence="9">Protein-L-isoaspartate O-methyltransferase</fullName>
        <ecNumber evidence="9">2.1.1.77</ecNumber>
    </recommendedName>
    <alternativeName>
        <fullName evidence="9">L-isoaspartyl protein carboxyl methyltransferase</fullName>
    </alternativeName>
    <alternativeName>
        <fullName evidence="9">Protein L-isoaspartyl methyltransferase</fullName>
    </alternativeName>
    <alternativeName>
        <fullName evidence="9">Protein-beta-aspartate methyltransferase</fullName>
        <shortName evidence="9">PIMT</shortName>
    </alternativeName>
</protein>
<keyword evidence="5 9" id="KW-0808">Transferase</keyword>
<evidence type="ECO:0000313" key="11">
    <source>
        <dbReference type="Proteomes" id="UP000002315"/>
    </source>
</evidence>
<dbReference type="FunFam" id="3.40.50.150:FF:000010">
    <property type="entry name" value="Protein-L-isoaspartate O-methyltransferase"/>
    <property type="match status" value="1"/>
</dbReference>
<evidence type="ECO:0000256" key="5">
    <source>
        <dbReference type="ARBA" id="ARBA00022679"/>
    </source>
</evidence>
<dbReference type="GO" id="GO:0005737">
    <property type="term" value="C:cytoplasm"/>
    <property type="evidence" value="ECO:0007669"/>
    <property type="project" value="UniProtKB-SubCell"/>
</dbReference>
<evidence type="ECO:0000256" key="9">
    <source>
        <dbReference type="HAMAP-Rule" id="MF_00090"/>
    </source>
</evidence>
<keyword evidence="6 9" id="KW-0949">S-adenosyl-L-methionine</keyword>
<dbReference type="SUPFAM" id="SSF53335">
    <property type="entry name" value="S-adenosyl-L-methionine-dependent methyltransferases"/>
    <property type="match status" value="1"/>
</dbReference>
<evidence type="ECO:0000256" key="1">
    <source>
        <dbReference type="ARBA" id="ARBA00004496"/>
    </source>
</evidence>
<dbReference type="NCBIfam" id="NF010549">
    <property type="entry name" value="PRK13942.1"/>
    <property type="match status" value="1"/>
</dbReference>
<dbReference type="CDD" id="cd02440">
    <property type="entry name" value="AdoMet_MTases"/>
    <property type="match status" value="1"/>
</dbReference>
<feature type="active site" evidence="9">
    <location>
        <position position="59"/>
    </location>
</feature>
<dbReference type="STRING" id="523846.Mfer_0203"/>
<evidence type="ECO:0000256" key="4">
    <source>
        <dbReference type="ARBA" id="ARBA00022603"/>
    </source>
</evidence>
<organism evidence="10 11">
    <name type="scientific">Methanothermus fervidus (strain ATCC 43054 / DSM 2088 / JCM 10308 / V24 S)</name>
    <dbReference type="NCBI Taxonomy" id="523846"/>
    <lineage>
        <taxon>Archaea</taxon>
        <taxon>Methanobacteriati</taxon>
        <taxon>Methanobacteriota</taxon>
        <taxon>Methanomada group</taxon>
        <taxon>Methanobacteria</taxon>
        <taxon>Methanobacteriales</taxon>
        <taxon>Methanothermaceae</taxon>
        <taxon>Methanothermus</taxon>
    </lineage>
</organism>
<name>E3GXH4_METFV</name>
<dbReference type="Pfam" id="PF01135">
    <property type="entry name" value="PCMT"/>
    <property type="match status" value="1"/>
</dbReference>
<dbReference type="OrthoDB" id="33618at2157"/>